<name>A0A5B8REQ0_9ZZZZ</name>
<dbReference type="Pfam" id="PF00069">
    <property type="entry name" value="Pkinase"/>
    <property type="match status" value="2"/>
</dbReference>
<proteinExistence type="predicted"/>
<gene>
    <name evidence="4" type="ORF">KBTEX_02303</name>
</gene>
<dbReference type="GO" id="GO:0003899">
    <property type="term" value="F:DNA-directed RNA polymerase activity"/>
    <property type="evidence" value="ECO:0007669"/>
    <property type="project" value="InterPro"/>
</dbReference>
<feature type="region of interest" description="Disordered" evidence="1">
    <location>
        <begin position="490"/>
        <end position="512"/>
    </location>
</feature>
<dbReference type="InterPro" id="IPR000719">
    <property type="entry name" value="Prot_kinase_dom"/>
</dbReference>
<evidence type="ECO:0000259" key="3">
    <source>
        <dbReference type="PROSITE" id="PS50965"/>
    </source>
</evidence>
<dbReference type="Pfam" id="PF08378">
    <property type="entry name" value="NERD"/>
    <property type="match status" value="1"/>
</dbReference>
<protein>
    <recommendedName>
        <fullName evidence="5">BREX system serine/threonine kinase PglW</fullName>
    </recommendedName>
</protein>
<evidence type="ECO:0008006" key="5">
    <source>
        <dbReference type="Google" id="ProtNLM"/>
    </source>
</evidence>
<dbReference type="InterPro" id="IPR011009">
    <property type="entry name" value="Kinase-like_dom_sf"/>
</dbReference>
<dbReference type="InterPro" id="IPR049832">
    <property type="entry name" value="BREX_PglW"/>
</dbReference>
<dbReference type="SMART" id="SM00220">
    <property type="entry name" value="S_TKc"/>
    <property type="match status" value="1"/>
</dbReference>
<dbReference type="InterPro" id="IPR011528">
    <property type="entry name" value="NERD"/>
</dbReference>
<evidence type="ECO:0000259" key="2">
    <source>
        <dbReference type="PROSITE" id="PS50011"/>
    </source>
</evidence>
<reference evidence="4" key="1">
    <citation type="submission" date="2019-06" db="EMBL/GenBank/DDBJ databases">
        <authorList>
            <person name="Murdoch R.W."/>
            <person name="Fathepure B."/>
        </authorList>
    </citation>
    <scope>NUCLEOTIDE SEQUENCE</scope>
</reference>
<dbReference type="GO" id="GO:0005524">
    <property type="term" value="F:ATP binding"/>
    <property type="evidence" value="ECO:0007669"/>
    <property type="project" value="InterPro"/>
</dbReference>
<dbReference type="PROSITE" id="PS50011">
    <property type="entry name" value="PROTEIN_KINASE_DOM"/>
    <property type="match status" value="2"/>
</dbReference>
<dbReference type="SUPFAM" id="SSF56112">
    <property type="entry name" value="Protein kinase-like (PK-like)"/>
    <property type="match status" value="2"/>
</dbReference>
<dbReference type="GO" id="GO:0004672">
    <property type="term" value="F:protein kinase activity"/>
    <property type="evidence" value="ECO:0007669"/>
    <property type="project" value="InterPro"/>
</dbReference>
<evidence type="ECO:0000256" key="1">
    <source>
        <dbReference type="SAM" id="MobiDB-lite"/>
    </source>
</evidence>
<dbReference type="PROSITE" id="PS50965">
    <property type="entry name" value="NERD"/>
    <property type="match status" value="1"/>
</dbReference>
<dbReference type="GO" id="GO:0006351">
    <property type="term" value="P:DNA-templated transcription"/>
    <property type="evidence" value="ECO:0007669"/>
    <property type="project" value="InterPro"/>
</dbReference>
<dbReference type="PANTHER" id="PTHR24347">
    <property type="entry name" value="SERINE/THREONINE-PROTEIN KINASE"/>
    <property type="match status" value="1"/>
</dbReference>
<dbReference type="Gene3D" id="1.10.150.20">
    <property type="entry name" value="5' to 3' exonuclease, C-terminal subdomain"/>
    <property type="match status" value="1"/>
</dbReference>
<sequence>MKPPRWQVVTESEFPWERSALEYLRDRLPDYEPFRAWANLEFIADDGSVNEVDVLVVSRSRIYLVEIKSHPGRISGDAGTWTWERDGRRSSFDNPLLLANRKAKKLKTLLQSQRAFRKKGGGRVPYIEAVVFLSNQDLRCDLTGTARAGIYLPDNKAETTQENILALLRGELDQRSAAAIGHGQSRQIKQALEQCGIRKSQQQNRVGDFRLNTLIRETDLYQDWEASHVRFERSHRRVRIYPYALTTSETSRRERQKAAEREFQILDGVKHPGILQVEQFTEHERGPALVFEHPEGVERLDQWLPLQRDTLDAGDRLDLVRQIAETLKFAHGNRLYHRALSPESILVYRDKQRGLALKLFDWQSARQGTGTDGGTRLSISETSAPAYWGENQSEAFIAPEAIVGAGYDDQRMDVFSLGCLAFFLFSETPPADGAEGLRAKLETGDGLRLSDVMDAAPSALDDLICEATRPEAMDRLSGVDEFLQELEGVEEELTRPDPEDQPNPLDARPKDVLDGGFQVRRRLGKGSTAVALLVTDREGREGVLKVALEPRFNERVEQEGQVLAQLRHQNIVELFDRTTVSGHSALFMARAGTENKTGTETLAQRIREDGKLSLDLLQRFGDELLQVAAWLEQAGVAHRDIKPDNIGIGETPGKKLTLVLFDFSLSNAPPENIRAGTPPYLDPFLSKRRPQRWDLHAERYAAAVTLYEMATGVTPSWGDGSSDPLLTDEEVYLDTAQFDAAVREGLTRFFRQALARDPADRFDTAEEMRRAWYRVFEHVDRPTRTTHDDDIPDVDALLDEMLPYLDRSTPISELGLSGRLMNALGDRLGVNQIDDLLRLPRIRLYRNKGLGQRTVSQIRQLAERLREHFESEATTTAADDDEDGDSVGAPEYWSLDRLVARVVHNRMEEEEARLLRGFLGLDAEEGGAGGNEGGEPTGEWADTRNAARRLAVPRQTLESALDRARERWAKRQWMTALRQDVGELVRRHGGVLTLSELCHGLVSMRGAASDGVRRERRALAVAAAACEVEEGLEKPRFVVFRGQHHTFVLATEHLDEAWAASDAPRRARYAEALGEAADRMAAEDPLPAPQRVIEALRTIDAPEPELSDNRLVNLAVASSSTAALSSRLEIYPRGMDAERALRLGYGALIGPSKLTARAIQQRIARRYPEAEPLPDHPRLDTLLDQVDAQLRWDSRQGHYTVASVRGSLTAGDTTRDTTAAESPGSERVTEIEHKLRRVAKEGRFLALRIAPRHMVRAQQRLSTGYGLTPYSLEGELLRAMKAVAEARKARWSVVLEADGAGPDGANWPRLLQLVAEAVRRITPSVIEADSPILILNPGLLVRYGHMELLNRVRDACERGRHPGAVLLIPGSSASTLPMIDDRALPIVHTSEWLHADRHWLNTPPETVKG</sequence>
<dbReference type="GO" id="GO:0003677">
    <property type="term" value="F:DNA binding"/>
    <property type="evidence" value="ECO:0007669"/>
    <property type="project" value="InterPro"/>
</dbReference>
<dbReference type="SUPFAM" id="SSF47789">
    <property type="entry name" value="C-terminal domain of RNA polymerase alpha subunit"/>
    <property type="match status" value="1"/>
</dbReference>
<dbReference type="Gene3D" id="3.30.200.20">
    <property type="entry name" value="Phosphorylase Kinase, domain 1"/>
    <property type="match status" value="1"/>
</dbReference>
<feature type="domain" description="Protein kinase" evidence="2">
    <location>
        <begin position="174"/>
        <end position="513"/>
    </location>
</feature>
<feature type="domain" description="NERD" evidence="3">
    <location>
        <begin position="12"/>
        <end position="129"/>
    </location>
</feature>
<dbReference type="Gene3D" id="1.10.510.10">
    <property type="entry name" value="Transferase(Phosphotransferase) domain 1"/>
    <property type="match status" value="2"/>
</dbReference>
<feature type="domain" description="Protein kinase" evidence="2">
    <location>
        <begin position="517"/>
        <end position="773"/>
    </location>
</feature>
<evidence type="ECO:0000313" key="4">
    <source>
        <dbReference type="EMBL" id="QEA05974.1"/>
    </source>
</evidence>
<dbReference type="EMBL" id="MN079119">
    <property type="protein sequence ID" value="QEA05974.1"/>
    <property type="molecule type" value="Genomic_DNA"/>
</dbReference>
<accession>A0A5B8REQ0</accession>
<dbReference type="NCBIfam" id="NF033442">
    <property type="entry name" value="BREX_PglW"/>
    <property type="match status" value="1"/>
</dbReference>
<organism evidence="4">
    <name type="scientific">uncultured organism</name>
    <dbReference type="NCBI Taxonomy" id="155900"/>
    <lineage>
        <taxon>unclassified sequences</taxon>
        <taxon>environmental samples</taxon>
    </lineage>
</organism>